<name>A0AAD6HUK3_9EURO</name>
<dbReference type="EMBL" id="JAQJAN010000002">
    <property type="protein sequence ID" value="KAJ5738502.1"/>
    <property type="molecule type" value="Genomic_DNA"/>
</dbReference>
<proteinExistence type="predicted"/>
<dbReference type="Proteomes" id="UP001215712">
    <property type="component" value="Unassembled WGS sequence"/>
</dbReference>
<gene>
    <name evidence="1" type="ORF">N7493_001657</name>
</gene>
<reference evidence="1" key="2">
    <citation type="submission" date="2023-01" db="EMBL/GenBank/DDBJ databases">
        <authorList>
            <person name="Petersen C."/>
        </authorList>
    </citation>
    <scope>NUCLEOTIDE SEQUENCE</scope>
    <source>
        <strain evidence="1">IBT 17514</strain>
    </source>
</reference>
<accession>A0AAD6HUK3</accession>
<protein>
    <submittedName>
        <fullName evidence="1">Uncharacterized protein</fullName>
    </submittedName>
</protein>
<organism evidence="1 2">
    <name type="scientific">Penicillium malachiteum</name>
    <dbReference type="NCBI Taxonomy" id="1324776"/>
    <lineage>
        <taxon>Eukaryota</taxon>
        <taxon>Fungi</taxon>
        <taxon>Dikarya</taxon>
        <taxon>Ascomycota</taxon>
        <taxon>Pezizomycotina</taxon>
        <taxon>Eurotiomycetes</taxon>
        <taxon>Eurotiomycetidae</taxon>
        <taxon>Eurotiales</taxon>
        <taxon>Aspergillaceae</taxon>
        <taxon>Penicillium</taxon>
    </lineage>
</organism>
<reference evidence="1" key="1">
    <citation type="journal article" date="2023" name="IMA Fungus">
        <title>Comparative genomic study of the Penicillium genus elucidates a diverse pangenome and 15 lateral gene transfer events.</title>
        <authorList>
            <person name="Petersen C."/>
            <person name="Sorensen T."/>
            <person name="Nielsen M.R."/>
            <person name="Sondergaard T.E."/>
            <person name="Sorensen J.L."/>
            <person name="Fitzpatrick D.A."/>
            <person name="Frisvad J.C."/>
            <person name="Nielsen K.L."/>
        </authorList>
    </citation>
    <scope>NUCLEOTIDE SEQUENCE</scope>
    <source>
        <strain evidence="1">IBT 17514</strain>
    </source>
</reference>
<dbReference type="AlphaFoldDB" id="A0AAD6HUK3"/>
<sequence length="108" mass="12005">MPFMQEINAIYDFPPCGYNFDLLFEGINNSQLNWVDPTFIGASCVSMASAPPHENELHQQTVAAFSKLRQYSNAEIPSRPGSPEAANAHAHWLKQLGQKQTLQCGKVI</sequence>
<evidence type="ECO:0000313" key="1">
    <source>
        <dbReference type="EMBL" id="KAJ5738502.1"/>
    </source>
</evidence>
<evidence type="ECO:0000313" key="2">
    <source>
        <dbReference type="Proteomes" id="UP001215712"/>
    </source>
</evidence>
<keyword evidence="2" id="KW-1185">Reference proteome</keyword>
<comment type="caution">
    <text evidence="1">The sequence shown here is derived from an EMBL/GenBank/DDBJ whole genome shotgun (WGS) entry which is preliminary data.</text>
</comment>